<evidence type="ECO:0000256" key="1">
    <source>
        <dbReference type="ARBA" id="ARBA00004496"/>
    </source>
</evidence>
<evidence type="ECO:0000259" key="6">
    <source>
        <dbReference type="PROSITE" id="PS50404"/>
    </source>
</evidence>
<comment type="subcellular location">
    <subcellularLocation>
        <location evidence="1">Cytoplasm</location>
    </subcellularLocation>
</comment>
<protein>
    <recommendedName>
        <fullName evidence="10">Glutathione transferase</fullName>
    </recommendedName>
</protein>
<dbReference type="SUPFAM" id="SSF52833">
    <property type="entry name" value="Thioredoxin-like"/>
    <property type="match status" value="1"/>
</dbReference>
<evidence type="ECO:0000256" key="3">
    <source>
        <dbReference type="ARBA" id="ARBA00022490"/>
    </source>
</evidence>
<dbReference type="InterPro" id="IPR004046">
    <property type="entry name" value="GST_C"/>
</dbReference>
<evidence type="ECO:0000259" key="7">
    <source>
        <dbReference type="PROSITE" id="PS50405"/>
    </source>
</evidence>
<evidence type="ECO:0000313" key="8">
    <source>
        <dbReference type="EMBL" id="CAL1543922.1"/>
    </source>
</evidence>
<evidence type="ECO:0000256" key="4">
    <source>
        <dbReference type="ARBA" id="ARBA00022679"/>
    </source>
</evidence>
<dbReference type="InterPro" id="IPR010987">
    <property type="entry name" value="Glutathione-S-Trfase_C-like"/>
</dbReference>
<dbReference type="SFLD" id="SFLDG00358">
    <property type="entry name" value="Main_(cytGST)"/>
    <property type="match status" value="1"/>
</dbReference>
<dbReference type="InterPro" id="IPR036282">
    <property type="entry name" value="Glutathione-S-Trfase_C_sf"/>
</dbReference>
<dbReference type="EMBL" id="CAXITT010000584">
    <property type="protein sequence ID" value="CAL1543922.1"/>
    <property type="molecule type" value="Genomic_DNA"/>
</dbReference>
<dbReference type="PANTHER" id="PTHR43917">
    <property type="match status" value="1"/>
</dbReference>
<accession>A0AAV2ICX3</accession>
<keyword evidence="9" id="KW-1185">Reference proteome</keyword>
<organism evidence="8 9">
    <name type="scientific">Lymnaea stagnalis</name>
    <name type="common">Great pond snail</name>
    <name type="synonym">Helix stagnalis</name>
    <dbReference type="NCBI Taxonomy" id="6523"/>
    <lineage>
        <taxon>Eukaryota</taxon>
        <taxon>Metazoa</taxon>
        <taxon>Spiralia</taxon>
        <taxon>Lophotrochozoa</taxon>
        <taxon>Mollusca</taxon>
        <taxon>Gastropoda</taxon>
        <taxon>Heterobranchia</taxon>
        <taxon>Euthyneura</taxon>
        <taxon>Panpulmonata</taxon>
        <taxon>Hygrophila</taxon>
        <taxon>Lymnaeoidea</taxon>
        <taxon>Lymnaeidae</taxon>
        <taxon>Lymnaea</taxon>
    </lineage>
</organism>
<dbReference type="FunFam" id="1.20.1050.10:FF:000039">
    <property type="entry name" value="Glutathione S-transferase theta-1"/>
    <property type="match status" value="1"/>
</dbReference>
<comment type="caution">
    <text evidence="8">The sequence shown here is derived from an EMBL/GenBank/DDBJ whole genome shotgun (WGS) entry which is preliminary data.</text>
</comment>
<keyword evidence="3" id="KW-0963">Cytoplasm</keyword>
<dbReference type="SUPFAM" id="SSF47616">
    <property type="entry name" value="GST C-terminal domain-like"/>
    <property type="match status" value="1"/>
</dbReference>
<evidence type="ECO:0000313" key="9">
    <source>
        <dbReference type="Proteomes" id="UP001497497"/>
    </source>
</evidence>
<dbReference type="GO" id="GO:0005737">
    <property type="term" value="C:cytoplasm"/>
    <property type="evidence" value="ECO:0007669"/>
    <property type="project" value="UniProtKB-SubCell"/>
</dbReference>
<comment type="catalytic activity">
    <reaction evidence="5">
        <text>RX + glutathione = an S-substituted glutathione + a halide anion + H(+)</text>
        <dbReference type="Rhea" id="RHEA:16437"/>
        <dbReference type="ChEBI" id="CHEBI:15378"/>
        <dbReference type="ChEBI" id="CHEBI:16042"/>
        <dbReference type="ChEBI" id="CHEBI:17792"/>
        <dbReference type="ChEBI" id="CHEBI:57925"/>
        <dbReference type="ChEBI" id="CHEBI:90779"/>
        <dbReference type="EC" id="2.5.1.18"/>
    </reaction>
</comment>
<dbReference type="InterPro" id="IPR040079">
    <property type="entry name" value="Glutathione_S-Trfase"/>
</dbReference>
<gene>
    <name evidence="8" type="ORF">GSLYS_00017435001</name>
</gene>
<dbReference type="InterPro" id="IPR051369">
    <property type="entry name" value="GST_Theta"/>
</dbReference>
<keyword evidence="4" id="KW-0808">Transferase</keyword>
<dbReference type="GO" id="GO:0004364">
    <property type="term" value="F:glutathione transferase activity"/>
    <property type="evidence" value="ECO:0007669"/>
    <property type="project" value="UniProtKB-EC"/>
</dbReference>
<feature type="domain" description="GST N-terminal" evidence="6">
    <location>
        <begin position="1"/>
        <end position="82"/>
    </location>
</feature>
<dbReference type="FunFam" id="3.40.30.10:FF:000176">
    <property type="entry name" value="Glutathione S-transferase theta-1"/>
    <property type="match status" value="1"/>
</dbReference>
<comment type="similarity">
    <text evidence="2">Belongs to the GST superfamily. Theta family.</text>
</comment>
<dbReference type="CDD" id="cd03183">
    <property type="entry name" value="GST_C_Theta"/>
    <property type="match status" value="1"/>
</dbReference>
<evidence type="ECO:0008006" key="10">
    <source>
        <dbReference type="Google" id="ProtNLM"/>
    </source>
</evidence>
<dbReference type="Proteomes" id="UP001497497">
    <property type="component" value="Unassembled WGS sequence"/>
</dbReference>
<evidence type="ECO:0000256" key="5">
    <source>
        <dbReference type="ARBA" id="ARBA00047960"/>
    </source>
</evidence>
<dbReference type="Pfam" id="PF02798">
    <property type="entry name" value="GST_N"/>
    <property type="match status" value="1"/>
</dbReference>
<dbReference type="AlphaFoldDB" id="A0AAV2ICX3"/>
<dbReference type="Gene3D" id="3.40.30.10">
    <property type="entry name" value="Glutaredoxin"/>
    <property type="match status" value="1"/>
</dbReference>
<dbReference type="PROSITE" id="PS50405">
    <property type="entry name" value="GST_CTER"/>
    <property type="match status" value="1"/>
</dbReference>
<feature type="domain" description="GST C-terminal" evidence="7">
    <location>
        <begin position="89"/>
        <end position="230"/>
    </location>
</feature>
<dbReference type="Pfam" id="PF00043">
    <property type="entry name" value="GST_C"/>
    <property type="match status" value="1"/>
</dbReference>
<name>A0AAV2ICX3_LYMST</name>
<dbReference type="InterPro" id="IPR040075">
    <property type="entry name" value="GST_N_Theta"/>
</dbReference>
<dbReference type="SFLD" id="SFLDS00019">
    <property type="entry name" value="Glutathione_Transferase_(cytos"/>
    <property type="match status" value="1"/>
</dbReference>
<sequence>MPLRVYYDLLSQPSRALFMFLRINNVPFEGKPVALRKGEHFGDEYKKINPFSLVPAVEDDGFRLTESIAILKYVSRKYDLGDHWFPQHNLKKQARVEEYLNWHHTNTRGLCALLFQHLLIIPRATGKPVNQEKVEKYREKVSTMLSQLESYFLKNQTYLGGGNELSIADLLGACELMQLYACHEQGLYEKSPIVKAWLDRVKRETNPYFDEAHKLVYRTHDLYKQISSKL</sequence>
<dbReference type="PANTHER" id="PTHR43917:SF8">
    <property type="entry name" value="GH16740P-RELATED"/>
    <property type="match status" value="1"/>
</dbReference>
<dbReference type="Gene3D" id="1.20.1050.10">
    <property type="match status" value="1"/>
</dbReference>
<reference evidence="8 9" key="1">
    <citation type="submission" date="2024-04" db="EMBL/GenBank/DDBJ databases">
        <authorList>
            <consortium name="Genoscope - CEA"/>
            <person name="William W."/>
        </authorList>
    </citation>
    <scope>NUCLEOTIDE SEQUENCE [LARGE SCALE GENOMIC DNA]</scope>
</reference>
<dbReference type="InterPro" id="IPR036249">
    <property type="entry name" value="Thioredoxin-like_sf"/>
</dbReference>
<proteinExistence type="inferred from homology"/>
<dbReference type="CDD" id="cd03050">
    <property type="entry name" value="GST_N_Theta"/>
    <property type="match status" value="1"/>
</dbReference>
<dbReference type="InterPro" id="IPR040077">
    <property type="entry name" value="GST_C_Theta"/>
</dbReference>
<dbReference type="PROSITE" id="PS50404">
    <property type="entry name" value="GST_NTER"/>
    <property type="match status" value="1"/>
</dbReference>
<dbReference type="InterPro" id="IPR004045">
    <property type="entry name" value="Glutathione_S-Trfase_N"/>
</dbReference>
<evidence type="ECO:0000256" key="2">
    <source>
        <dbReference type="ARBA" id="ARBA00009899"/>
    </source>
</evidence>
<dbReference type="GO" id="GO:0006749">
    <property type="term" value="P:glutathione metabolic process"/>
    <property type="evidence" value="ECO:0007669"/>
    <property type="project" value="TreeGrafter"/>
</dbReference>